<dbReference type="Gene3D" id="3.40.395.10">
    <property type="entry name" value="Adenoviral Proteinase, Chain A"/>
    <property type="match status" value="1"/>
</dbReference>
<dbReference type="Pfam" id="PF02902">
    <property type="entry name" value="Peptidase_C48"/>
    <property type="match status" value="1"/>
</dbReference>
<feature type="region of interest" description="Disordered" evidence="4">
    <location>
        <begin position="763"/>
        <end position="839"/>
    </location>
</feature>
<accession>A0AAQ3XE84</accession>
<dbReference type="PANTHER" id="PTHR34835:SF67">
    <property type="entry name" value="AMINOTRANSFERASE-LIKE PLANT MOBILE DOMAIN-CONTAINING PROTEIN"/>
    <property type="match status" value="1"/>
</dbReference>
<feature type="region of interest" description="Disordered" evidence="4">
    <location>
        <begin position="684"/>
        <end position="718"/>
    </location>
</feature>
<evidence type="ECO:0000256" key="2">
    <source>
        <dbReference type="ARBA" id="ARBA00022670"/>
    </source>
</evidence>
<feature type="non-terminal residue" evidence="6">
    <location>
        <position position="1144"/>
    </location>
</feature>
<dbReference type="Proteomes" id="UP001341281">
    <property type="component" value="Chromosome 09"/>
</dbReference>
<feature type="region of interest" description="Disordered" evidence="4">
    <location>
        <begin position="164"/>
        <end position="202"/>
    </location>
</feature>
<dbReference type="EMBL" id="CP144753">
    <property type="protein sequence ID" value="WVZ94601.1"/>
    <property type="molecule type" value="Genomic_DNA"/>
</dbReference>
<dbReference type="InterPro" id="IPR003653">
    <property type="entry name" value="Peptidase_C48_C"/>
</dbReference>
<feature type="compositionally biased region" description="Basic residues" evidence="4">
    <location>
        <begin position="255"/>
        <end position="270"/>
    </location>
</feature>
<dbReference type="PROSITE" id="PS50600">
    <property type="entry name" value="ULP_PROTEASE"/>
    <property type="match status" value="1"/>
</dbReference>
<evidence type="ECO:0000256" key="4">
    <source>
        <dbReference type="SAM" id="MobiDB-lite"/>
    </source>
</evidence>
<keyword evidence="7" id="KW-1185">Reference proteome</keyword>
<feature type="compositionally biased region" description="Low complexity" evidence="4">
    <location>
        <begin position="797"/>
        <end position="813"/>
    </location>
</feature>
<gene>
    <name evidence="6" type="ORF">U9M48_040473</name>
</gene>
<feature type="region of interest" description="Disordered" evidence="4">
    <location>
        <begin position="218"/>
        <end position="288"/>
    </location>
</feature>
<sequence>RFSLPPARPHPPPLPPPTPPRWRRPPAALPPPSPSSDDWRLPGSCRRAAVPAFPRRTLLLRLPPSLPQTSGRRPCLPVVGLFCAACRPALALFSPSSPFRLALRIGHSCLVPHCLVPPTTAHWPAACSSSPSAAPCLHWSSCTGLLITTQDLCIDPTPASSALADRNRKTNLSEDDSEPSAPVTSPARKNSGQRLVDRMPVNPKKMVFMSTQEIFEVPLRPDHQSHNYSRRERLNSDDGPSDSDFVNPPVACGSKRSRPSRRPATKRKHAPRTETYRANQAQPNDESYSTASPILNVRCNPGDVLFTITLLTRNQYAALVALGFGPFLTMLTDAVESRNLLPWLLDKINPNDMVLRIGPGKNISVTPSIISMVLGIPHGGTNLKLYTTDEGRQFKKDLIKDLCQECLLDGDDIHISNLQEEILKGNVDELFFRCFFMIVFNRYLFPTTTYNFDYSDIIKSKHPEDFGKINWSQEVFNNLQFAIRRWHYRDRTQRTQTVYGCSIFLIVLYLDHLHHTRSPPDWLSTPRIRFYNKATIEGLTIVDRIIHEDGSEDYGFLPFKSTSSTCYAAAALHHPWGDPSHFDQQQIPEVQLPRLRDLLSRPLGCLTAPTTHIVERLFDMFDTTIMGNLKSIETLKLLTLRSQLQLADLCRPVLEEIISLQQTNNNPNAGECSTQNAVADDIDSCAHQNDVPPSPVQGHASTSTPQPPSDEDITLSKDTPITLTSDVLHDRFTGDTLTFRTGLSKITSTCASPKIQEHAIRASTPQYCPSGAANDATRSSSSNVPMGGSTPIQDQLAKATTDASTESSSKESSLPPPNLTSPPENSCGQDSTLDGAVPPPIRIPRYRLCSSRLTKIPPKYCSPFKFGVKSRKPPDRAISVNMLDYVCDYDSPLKNLPVLRFDEMNFSGELIANSFADENFIQSHFIEAFVKCLTSDDFHQRPECHGYRIFLSPAISSCLYDESMERETQEPGFMLAEAVNLIKQCLPDKCDLKKAKMIFLPILDRRRWSVYCVNLGQKRIDVLDSHDYLQSTTSWRHYHDPLANTIIPALSDALSLAAPRQFPCLKNWRRAPVQLAFHKNSNDSGLYAMRFLEYYDGEGHGSLKTTIDPERAKDMRADILYYLCFHTNNCISQFPDDLLKFCDG</sequence>
<feature type="compositionally biased region" description="Basic and acidic residues" evidence="4">
    <location>
        <begin position="219"/>
        <end position="236"/>
    </location>
</feature>
<keyword evidence="2" id="KW-0645">Protease</keyword>
<dbReference type="GO" id="GO:0008234">
    <property type="term" value="F:cysteine-type peptidase activity"/>
    <property type="evidence" value="ECO:0007669"/>
    <property type="project" value="InterPro"/>
</dbReference>
<feature type="domain" description="Ubiquitin-like protease family profile" evidence="5">
    <location>
        <begin position="878"/>
        <end position="1095"/>
    </location>
</feature>
<dbReference type="GO" id="GO:0006508">
    <property type="term" value="P:proteolysis"/>
    <property type="evidence" value="ECO:0007669"/>
    <property type="project" value="UniProtKB-KW"/>
</dbReference>
<keyword evidence="3" id="KW-0378">Hydrolase</keyword>
<dbReference type="AlphaFoldDB" id="A0AAQ3XE84"/>
<feature type="compositionally biased region" description="Pro residues" evidence="4">
    <location>
        <begin position="1"/>
        <end position="20"/>
    </location>
</feature>
<dbReference type="InterPro" id="IPR038765">
    <property type="entry name" value="Papain-like_cys_pep_sf"/>
</dbReference>
<reference evidence="6 7" key="1">
    <citation type="submission" date="2024-02" db="EMBL/GenBank/DDBJ databases">
        <title>High-quality chromosome-scale genome assembly of Pensacola bahiagrass (Paspalum notatum Flugge var. saurae).</title>
        <authorList>
            <person name="Vega J.M."/>
            <person name="Podio M."/>
            <person name="Orjuela J."/>
            <person name="Siena L.A."/>
            <person name="Pessino S.C."/>
            <person name="Combes M.C."/>
            <person name="Mariac C."/>
            <person name="Albertini E."/>
            <person name="Pupilli F."/>
            <person name="Ortiz J.P.A."/>
            <person name="Leblanc O."/>
        </authorList>
    </citation>
    <scope>NUCLEOTIDE SEQUENCE [LARGE SCALE GENOMIC DNA]</scope>
    <source>
        <strain evidence="6">R1</strain>
        <tissue evidence="6">Leaf</tissue>
    </source>
</reference>
<evidence type="ECO:0000256" key="3">
    <source>
        <dbReference type="ARBA" id="ARBA00022801"/>
    </source>
</evidence>
<feature type="region of interest" description="Disordered" evidence="4">
    <location>
        <begin position="1"/>
        <end position="41"/>
    </location>
</feature>
<evidence type="ECO:0000259" key="5">
    <source>
        <dbReference type="PROSITE" id="PS50600"/>
    </source>
</evidence>
<proteinExistence type="inferred from homology"/>
<dbReference type="PANTHER" id="PTHR34835">
    <property type="entry name" value="OS07G0283600 PROTEIN-RELATED"/>
    <property type="match status" value="1"/>
</dbReference>
<dbReference type="SUPFAM" id="SSF54001">
    <property type="entry name" value="Cysteine proteinases"/>
    <property type="match status" value="1"/>
</dbReference>
<protein>
    <recommendedName>
        <fullName evidence="5">Ubiquitin-like protease family profile domain-containing protein</fullName>
    </recommendedName>
</protein>
<evidence type="ECO:0000256" key="1">
    <source>
        <dbReference type="ARBA" id="ARBA00005234"/>
    </source>
</evidence>
<evidence type="ECO:0000313" key="7">
    <source>
        <dbReference type="Proteomes" id="UP001341281"/>
    </source>
</evidence>
<name>A0AAQ3XE84_PASNO</name>
<organism evidence="6 7">
    <name type="scientific">Paspalum notatum var. saurae</name>
    <dbReference type="NCBI Taxonomy" id="547442"/>
    <lineage>
        <taxon>Eukaryota</taxon>
        <taxon>Viridiplantae</taxon>
        <taxon>Streptophyta</taxon>
        <taxon>Embryophyta</taxon>
        <taxon>Tracheophyta</taxon>
        <taxon>Spermatophyta</taxon>
        <taxon>Magnoliopsida</taxon>
        <taxon>Liliopsida</taxon>
        <taxon>Poales</taxon>
        <taxon>Poaceae</taxon>
        <taxon>PACMAD clade</taxon>
        <taxon>Panicoideae</taxon>
        <taxon>Andropogonodae</taxon>
        <taxon>Paspaleae</taxon>
        <taxon>Paspalinae</taxon>
        <taxon>Paspalum</taxon>
    </lineage>
</organism>
<feature type="compositionally biased region" description="Polar residues" evidence="4">
    <location>
        <begin position="276"/>
        <end position="288"/>
    </location>
</feature>
<evidence type="ECO:0000313" key="6">
    <source>
        <dbReference type="EMBL" id="WVZ94601.1"/>
    </source>
</evidence>
<comment type="similarity">
    <text evidence="1">Belongs to the peptidase C48 family.</text>
</comment>